<gene>
    <name evidence="1" type="ORF">ATANTOWER_030760</name>
</gene>
<proteinExistence type="predicted"/>
<accession>A0ABU7C534</accession>
<dbReference type="Proteomes" id="UP001345963">
    <property type="component" value="Unassembled WGS sequence"/>
</dbReference>
<sequence>MTASLRRQFPATTCCPTFPHANGFLPKNIGYFRTTLGCGCLDCEDLFSSSPTFLTQWPTACWADVLA</sequence>
<organism evidence="1 2">
    <name type="scientific">Ataeniobius toweri</name>
    <dbReference type="NCBI Taxonomy" id="208326"/>
    <lineage>
        <taxon>Eukaryota</taxon>
        <taxon>Metazoa</taxon>
        <taxon>Chordata</taxon>
        <taxon>Craniata</taxon>
        <taxon>Vertebrata</taxon>
        <taxon>Euteleostomi</taxon>
        <taxon>Actinopterygii</taxon>
        <taxon>Neopterygii</taxon>
        <taxon>Teleostei</taxon>
        <taxon>Neoteleostei</taxon>
        <taxon>Acanthomorphata</taxon>
        <taxon>Ovalentaria</taxon>
        <taxon>Atherinomorphae</taxon>
        <taxon>Cyprinodontiformes</taxon>
        <taxon>Goodeidae</taxon>
        <taxon>Ataeniobius</taxon>
    </lineage>
</organism>
<name>A0ABU7C534_9TELE</name>
<comment type="caution">
    <text evidence="1">The sequence shown here is derived from an EMBL/GenBank/DDBJ whole genome shotgun (WGS) entry which is preliminary data.</text>
</comment>
<protein>
    <submittedName>
        <fullName evidence="1">Uncharacterized protein</fullName>
    </submittedName>
</protein>
<dbReference type="EMBL" id="JAHUTI010079513">
    <property type="protein sequence ID" value="MED6257749.1"/>
    <property type="molecule type" value="Genomic_DNA"/>
</dbReference>
<evidence type="ECO:0000313" key="1">
    <source>
        <dbReference type="EMBL" id="MED6257749.1"/>
    </source>
</evidence>
<reference evidence="1 2" key="1">
    <citation type="submission" date="2021-07" db="EMBL/GenBank/DDBJ databases">
        <authorList>
            <person name="Palmer J.M."/>
        </authorList>
    </citation>
    <scope>NUCLEOTIDE SEQUENCE [LARGE SCALE GENOMIC DNA]</scope>
    <source>
        <strain evidence="1 2">AT_MEX2019</strain>
        <tissue evidence="1">Muscle</tissue>
    </source>
</reference>
<evidence type="ECO:0000313" key="2">
    <source>
        <dbReference type="Proteomes" id="UP001345963"/>
    </source>
</evidence>
<keyword evidence="2" id="KW-1185">Reference proteome</keyword>